<dbReference type="EMBL" id="QSQQ01000004">
    <property type="protein sequence ID" value="RGK49470.1"/>
    <property type="molecule type" value="Genomic_DNA"/>
</dbReference>
<dbReference type="Proteomes" id="UP000283630">
    <property type="component" value="Unassembled WGS sequence"/>
</dbReference>
<evidence type="ECO:0000313" key="9">
    <source>
        <dbReference type="EMBL" id="RHB40574.1"/>
    </source>
</evidence>
<evidence type="ECO:0000313" key="8">
    <source>
        <dbReference type="EMBL" id="RHA72675.1"/>
    </source>
</evidence>
<evidence type="ECO:0000313" key="6">
    <source>
        <dbReference type="EMBL" id="RGW52742.1"/>
    </source>
</evidence>
<dbReference type="Proteomes" id="UP000266376">
    <property type="component" value="Unassembled WGS sequence"/>
</dbReference>
<evidence type="ECO:0000259" key="1">
    <source>
        <dbReference type="PROSITE" id="PS50943"/>
    </source>
</evidence>
<dbReference type="EMBL" id="QRHN01000002">
    <property type="protein sequence ID" value="RHF80322.1"/>
    <property type="molecule type" value="Genomic_DNA"/>
</dbReference>
<dbReference type="Proteomes" id="UP000285642">
    <property type="component" value="Unassembled WGS sequence"/>
</dbReference>
<evidence type="ECO:0000313" key="20">
    <source>
        <dbReference type="Proteomes" id="UP000285642"/>
    </source>
</evidence>
<evidence type="ECO:0000313" key="18">
    <source>
        <dbReference type="Proteomes" id="UP000284883"/>
    </source>
</evidence>
<organism evidence="3 13">
    <name type="scientific">Dorea formicigenerans</name>
    <dbReference type="NCBI Taxonomy" id="39486"/>
    <lineage>
        <taxon>Bacteria</taxon>
        <taxon>Bacillati</taxon>
        <taxon>Bacillota</taxon>
        <taxon>Clostridia</taxon>
        <taxon>Lachnospirales</taxon>
        <taxon>Lachnospiraceae</taxon>
        <taxon>Dorea</taxon>
    </lineage>
</organism>
<dbReference type="Proteomes" id="UP000284742">
    <property type="component" value="Unassembled WGS sequence"/>
</dbReference>
<proteinExistence type="predicted"/>
<dbReference type="EMBL" id="QRWH01000001">
    <property type="protein sequence ID" value="RGT12129.1"/>
    <property type="molecule type" value="Genomic_DNA"/>
</dbReference>
<dbReference type="Pfam" id="PF01381">
    <property type="entry name" value="HTH_3"/>
    <property type="match status" value="1"/>
</dbReference>
<evidence type="ECO:0000313" key="10">
    <source>
        <dbReference type="EMBL" id="RHC07444.1"/>
    </source>
</evidence>
<reference evidence="12 13" key="1">
    <citation type="submission" date="2018-08" db="EMBL/GenBank/DDBJ databases">
        <title>A genome reference for cultivated species of the human gut microbiota.</title>
        <authorList>
            <person name="Zou Y."/>
            <person name="Xue W."/>
            <person name="Luo G."/>
        </authorList>
    </citation>
    <scope>NUCLEOTIDE SEQUENCE [LARGE SCALE GENOMIC DNA]</scope>
    <source>
        <strain evidence="6 14">AF12-11</strain>
        <strain evidence="5 15">AF19-4AC</strain>
        <strain evidence="4 16">AF25-11</strain>
        <strain evidence="11 21">AM23-7AC</strain>
        <strain evidence="10 17">AM37-5</strain>
        <strain evidence="9 18">AM40-15AC</strain>
        <strain evidence="8 20">AM42-8</strain>
        <strain evidence="7 19">AM46-16</strain>
        <strain evidence="3 13">TF11-11</strain>
        <strain evidence="2 12">TM09-19AC</strain>
    </source>
</reference>
<evidence type="ECO:0000313" key="7">
    <source>
        <dbReference type="EMBL" id="RGZ99274.1"/>
    </source>
</evidence>
<evidence type="ECO:0000313" key="16">
    <source>
        <dbReference type="Proteomes" id="UP000283652"/>
    </source>
</evidence>
<dbReference type="EMBL" id="QSHK01000005">
    <property type="protein sequence ID" value="RHC07444.1"/>
    <property type="molecule type" value="Genomic_DNA"/>
</dbReference>
<dbReference type="Proteomes" id="UP000260664">
    <property type="component" value="Unassembled WGS sequence"/>
</dbReference>
<dbReference type="SUPFAM" id="SSF47413">
    <property type="entry name" value="lambda repressor-like DNA-binding domains"/>
    <property type="match status" value="1"/>
</dbReference>
<dbReference type="InterPro" id="IPR001387">
    <property type="entry name" value="Cro/C1-type_HTH"/>
</dbReference>
<evidence type="ECO:0000313" key="2">
    <source>
        <dbReference type="EMBL" id="RGI86803.1"/>
    </source>
</evidence>
<dbReference type="EMBL" id="QSOI01000001">
    <property type="protein sequence ID" value="RGI86803.1"/>
    <property type="molecule type" value="Genomic_DNA"/>
</dbReference>
<feature type="domain" description="HTH cro/C1-type" evidence="1">
    <location>
        <begin position="18"/>
        <end position="79"/>
    </location>
</feature>
<evidence type="ECO:0000313" key="5">
    <source>
        <dbReference type="EMBL" id="RGT12129.1"/>
    </source>
</evidence>
<evidence type="ECO:0000313" key="11">
    <source>
        <dbReference type="EMBL" id="RHF80322.1"/>
    </source>
</evidence>
<gene>
    <name evidence="11" type="ORF">DW658_02695</name>
    <name evidence="10" type="ORF">DW860_09365</name>
    <name evidence="9" type="ORF">DW885_05745</name>
    <name evidence="8" type="ORF">DW924_01135</name>
    <name evidence="7" type="ORF">DW957_09425</name>
    <name evidence="6" type="ORF">DWV67_09200</name>
    <name evidence="5" type="ORF">DWX53_00795</name>
    <name evidence="4" type="ORF">DWY33_00320</name>
    <name evidence="3" type="ORF">DXD10_04855</name>
    <name evidence="2" type="ORF">DXD84_01185</name>
</gene>
<accession>A0A3E4MIJ5</accession>
<evidence type="ECO:0000313" key="14">
    <source>
        <dbReference type="Proteomes" id="UP000266376"/>
    </source>
</evidence>
<dbReference type="Gene3D" id="1.10.260.40">
    <property type="entry name" value="lambda repressor-like DNA-binding domains"/>
    <property type="match status" value="1"/>
</dbReference>
<name>A0A3E4MIJ5_9FIRM</name>
<evidence type="ECO:0000313" key="19">
    <source>
        <dbReference type="Proteomes" id="UP000284962"/>
    </source>
</evidence>
<evidence type="ECO:0000313" key="13">
    <source>
        <dbReference type="Proteomes" id="UP000261208"/>
    </source>
</evidence>
<dbReference type="EMBL" id="QSGQ01000003">
    <property type="protein sequence ID" value="RHB40574.1"/>
    <property type="molecule type" value="Genomic_DNA"/>
</dbReference>
<dbReference type="Proteomes" id="UP000285666">
    <property type="component" value="Unassembled WGS sequence"/>
</dbReference>
<dbReference type="CDD" id="cd00093">
    <property type="entry name" value="HTH_XRE"/>
    <property type="match status" value="1"/>
</dbReference>
<dbReference type="Proteomes" id="UP000284962">
    <property type="component" value="Unassembled WGS sequence"/>
</dbReference>
<dbReference type="EMBL" id="QSAJ01000020">
    <property type="protein sequence ID" value="RGW52742.1"/>
    <property type="molecule type" value="Genomic_DNA"/>
</dbReference>
<dbReference type="RefSeq" id="WP_117494146.1">
    <property type="nucleotide sequence ID" value="NZ_QRHN01000002.1"/>
</dbReference>
<dbReference type="AlphaFoldDB" id="A0A3E4MIJ5"/>
<protein>
    <submittedName>
        <fullName evidence="3">XRE family transcriptional regulator</fullName>
    </submittedName>
</protein>
<evidence type="ECO:0000313" key="12">
    <source>
        <dbReference type="Proteomes" id="UP000260664"/>
    </source>
</evidence>
<dbReference type="SMART" id="SM00530">
    <property type="entry name" value="HTH_XRE"/>
    <property type="match status" value="1"/>
</dbReference>
<dbReference type="Proteomes" id="UP000261208">
    <property type="component" value="Unassembled WGS sequence"/>
</dbReference>
<dbReference type="GO" id="GO:0003677">
    <property type="term" value="F:DNA binding"/>
    <property type="evidence" value="ECO:0007669"/>
    <property type="project" value="InterPro"/>
</dbReference>
<dbReference type="EMBL" id="QSEW01000010">
    <property type="protein sequence ID" value="RGZ99274.1"/>
    <property type="molecule type" value="Genomic_DNA"/>
</dbReference>
<dbReference type="Proteomes" id="UP000284883">
    <property type="component" value="Unassembled WGS sequence"/>
</dbReference>
<dbReference type="EMBL" id="QSFS01000001">
    <property type="protein sequence ID" value="RHA72675.1"/>
    <property type="molecule type" value="Genomic_DNA"/>
</dbReference>
<dbReference type="Proteomes" id="UP000283652">
    <property type="component" value="Unassembled WGS sequence"/>
</dbReference>
<dbReference type="PROSITE" id="PS50943">
    <property type="entry name" value="HTH_CROC1"/>
    <property type="match status" value="1"/>
</dbReference>
<evidence type="ECO:0000313" key="4">
    <source>
        <dbReference type="EMBL" id="RGR61533.1"/>
    </source>
</evidence>
<dbReference type="EMBL" id="QRUK01000001">
    <property type="protein sequence ID" value="RGR61533.1"/>
    <property type="molecule type" value="Genomic_DNA"/>
</dbReference>
<evidence type="ECO:0000313" key="15">
    <source>
        <dbReference type="Proteomes" id="UP000283630"/>
    </source>
</evidence>
<evidence type="ECO:0000313" key="17">
    <source>
        <dbReference type="Proteomes" id="UP000284742"/>
    </source>
</evidence>
<evidence type="ECO:0000313" key="21">
    <source>
        <dbReference type="Proteomes" id="UP000285666"/>
    </source>
</evidence>
<dbReference type="InterPro" id="IPR010982">
    <property type="entry name" value="Lambda_DNA-bd_dom_sf"/>
</dbReference>
<comment type="caution">
    <text evidence="3">The sequence shown here is derived from an EMBL/GenBank/DDBJ whole genome shotgun (WGS) entry which is preliminary data.</text>
</comment>
<evidence type="ECO:0000313" key="3">
    <source>
        <dbReference type="EMBL" id="RGK49470.1"/>
    </source>
</evidence>
<sequence>MYKNKSSNGSNNICGKKIKELRLQLPEKTSQRKFADMLQIHGLDLDKNAIQRIESGARFVTDIELKIIAQVLHVSCDTLLDVDISYLQ</sequence>